<dbReference type="AlphaFoldDB" id="A0A1R2CMQ3"/>
<dbReference type="Proteomes" id="UP000187209">
    <property type="component" value="Unassembled WGS sequence"/>
</dbReference>
<protein>
    <recommendedName>
        <fullName evidence="4">MORN repeat protein</fullName>
    </recommendedName>
</protein>
<dbReference type="SMART" id="SM00698">
    <property type="entry name" value="MORN"/>
    <property type="match status" value="5"/>
</dbReference>
<comment type="caution">
    <text evidence="2">The sequence shown here is derived from an EMBL/GenBank/DDBJ whole genome shotgun (WGS) entry which is preliminary data.</text>
</comment>
<dbReference type="OrthoDB" id="184064at2759"/>
<gene>
    <name evidence="2" type="ORF">SteCoe_7417</name>
</gene>
<proteinExistence type="predicted"/>
<dbReference type="Pfam" id="PF02493">
    <property type="entry name" value="MORN"/>
    <property type="match status" value="5"/>
</dbReference>
<dbReference type="InterPro" id="IPR003409">
    <property type="entry name" value="MORN"/>
</dbReference>
<dbReference type="PANTHER" id="PTHR43215">
    <property type="entry name" value="RADIAL SPOKE HEAD 1 HOMOLOG"/>
    <property type="match status" value="1"/>
</dbReference>
<dbReference type="PANTHER" id="PTHR43215:SF14">
    <property type="entry name" value="RADIAL SPOKE HEAD 1 HOMOLOG"/>
    <property type="match status" value="1"/>
</dbReference>
<keyword evidence="1" id="KW-0677">Repeat</keyword>
<keyword evidence="3" id="KW-1185">Reference proteome</keyword>
<evidence type="ECO:0000256" key="1">
    <source>
        <dbReference type="ARBA" id="ARBA00022737"/>
    </source>
</evidence>
<organism evidence="2 3">
    <name type="scientific">Stentor coeruleus</name>
    <dbReference type="NCBI Taxonomy" id="5963"/>
    <lineage>
        <taxon>Eukaryota</taxon>
        <taxon>Sar</taxon>
        <taxon>Alveolata</taxon>
        <taxon>Ciliophora</taxon>
        <taxon>Postciliodesmatophora</taxon>
        <taxon>Heterotrichea</taxon>
        <taxon>Heterotrichida</taxon>
        <taxon>Stentoridae</taxon>
        <taxon>Stentor</taxon>
    </lineage>
</organism>
<evidence type="ECO:0000313" key="3">
    <source>
        <dbReference type="Proteomes" id="UP000187209"/>
    </source>
</evidence>
<dbReference type="SUPFAM" id="SSF82185">
    <property type="entry name" value="Histone H3 K4-specific methyltransferase SET7/9 N-terminal domain"/>
    <property type="match status" value="1"/>
</dbReference>
<dbReference type="FunFam" id="2.20.110.10:FF:000002">
    <property type="entry name" value="Phosphatidylinositol 4-phosphate 5-kinase 8"/>
    <property type="match status" value="1"/>
</dbReference>
<sequence>MELVQEKLPDLYEALINDIRDKNWEDIVFDLNKLNWLSPSNSLETFKGYIEIADIYGLGLLGSGDKFSVIKTVQVASFVNTLVFREKNKAMIKEMVFFVEEYFKRFKFFRSAKEKLSQLKGTELEDKLNSVIEYYKDVHETIMVACMHISTKFEKIHKKDINSYIKALFFEDLLQPIKSSNTLNRSIQTIISNNDPRPSYNRNYNTITKLSSNLYFGEINEANNLRDGYGRLSLENGDKYEGYWRNGVMYGQGVYIWKKKAWYKGDFVNGAMHGKGVKKFVDGGIYEGSFNLGKMHGHGKMTFASGDVYEGNWNLDFMNGFGKYYWNKCGDRFEGSFKNDVRETGVLKLHTGEELKL</sequence>
<evidence type="ECO:0000313" key="2">
    <source>
        <dbReference type="EMBL" id="OMJ90293.1"/>
    </source>
</evidence>
<evidence type="ECO:0008006" key="4">
    <source>
        <dbReference type="Google" id="ProtNLM"/>
    </source>
</evidence>
<dbReference type="GO" id="GO:0005829">
    <property type="term" value="C:cytosol"/>
    <property type="evidence" value="ECO:0007669"/>
    <property type="project" value="TreeGrafter"/>
</dbReference>
<dbReference type="EMBL" id="MPUH01000106">
    <property type="protein sequence ID" value="OMJ90293.1"/>
    <property type="molecule type" value="Genomic_DNA"/>
</dbReference>
<accession>A0A1R2CMQ3</accession>
<dbReference type="Gene3D" id="2.20.110.10">
    <property type="entry name" value="Histone H3 K4-specific methyltransferase SET7/9 N-terminal domain"/>
    <property type="match status" value="2"/>
</dbReference>
<name>A0A1R2CMQ3_9CILI</name>
<reference evidence="2 3" key="1">
    <citation type="submission" date="2016-11" db="EMBL/GenBank/DDBJ databases">
        <title>The macronuclear genome of Stentor coeruleus: a giant cell with tiny introns.</title>
        <authorList>
            <person name="Slabodnick M."/>
            <person name="Ruby J.G."/>
            <person name="Reiff S.B."/>
            <person name="Swart E.C."/>
            <person name="Gosai S."/>
            <person name="Prabakaran S."/>
            <person name="Witkowska E."/>
            <person name="Larue G.E."/>
            <person name="Fisher S."/>
            <person name="Freeman R.M."/>
            <person name="Gunawardena J."/>
            <person name="Chu W."/>
            <person name="Stover N.A."/>
            <person name="Gregory B.D."/>
            <person name="Nowacki M."/>
            <person name="Derisi J."/>
            <person name="Roy S.W."/>
            <person name="Marshall W.F."/>
            <person name="Sood P."/>
        </authorList>
    </citation>
    <scope>NUCLEOTIDE SEQUENCE [LARGE SCALE GENOMIC DNA]</scope>
    <source>
        <strain evidence="2">WM001</strain>
    </source>
</reference>